<dbReference type="EMBL" id="SJPI01000001">
    <property type="protein sequence ID" value="TWT53224.1"/>
    <property type="molecule type" value="Genomic_DNA"/>
</dbReference>
<dbReference type="Proteomes" id="UP000316598">
    <property type="component" value="Unassembled WGS sequence"/>
</dbReference>
<sequence length="143" mass="16355">MLPLNPYLAPSSESVELAETIVQVVRRDIAGFGSTLQVYQFACQLTTSRLFDRVIRFFEGNKATHVFSSADALTFTRATTGWWRFVSSNEREITQRINVKAVPSHFGVVCRIEYKLEHLFQLYVPPHNLQTEVTELAKFARSL</sequence>
<accession>A0A5C5WQQ6</accession>
<gene>
    <name evidence="1" type="ORF">Pla22_08520</name>
</gene>
<dbReference type="AlphaFoldDB" id="A0A5C5WQQ6"/>
<reference evidence="1 2" key="1">
    <citation type="submission" date="2019-02" db="EMBL/GenBank/DDBJ databases">
        <title>Deep-cultivation of Planctomycetes and their phenomic and genomic characterization uncovers novel biology.</title>
        <authorList>
            <person name="Wiegand S."/>
            <person name="Jogler M."/>
            <person name="Boedeker C."/>
            <person name="Pinto D."/>
            <person name="Vollmers J."/>
            <person name="Rivas-Marin E."/>
            <person name="Kohn T."/>
            <person name="Peeters S.H."/>
            <person name="Heuer A."/>
            <person name="Rast P."/>
            <person name="Oberbeckmann S."/>
            <person name="Bunk B."/>
            <person name="Jeske O."/>
            <person name="Meyerdierks A."/>
            <person name="Storesund J.E."/>
            <person name="Kallscheuer N."/>
            <person name="Luecker S."/>
            <person name="Lage O.M."/>
            <person name="Pohl T."/>
            <person name="Merkel B.J."/>
            <person name="Hornburger P."/>
            <person name="Mueller R.-W."/>
            <person name="Bruemmer F."/>
            <person name="Labrenz M."/>
            <person name="Spormann A.M."/>
            <person name="Op Den Camp H."/>
            <person name="Overmann J."/>
            <person name="Amann R."/>
            <person name="Jetten M.S.M."/>
            <person name="Mascher T."/>
            <person name="Medema M.H."/>
            <person name="Devos D.P."/>
            <person name="Kaster A.-K."/>
            <person name="Ovreas L."/>
            <person name="Rohde M."/>
            <person name="Galperin M.Y."/>
            <person name="Jogler C."/>
        </authorList>
    </citation>
    <scope>NUCLEOTIDE SEQUENCE [LARGE SCALE GENOMIC DNA]</scope>
    <source>
        <strain evidence="1 2">Pla22</strain>
    </source>
</reference>
<comment type="caution">
    <text evidence="1">The sequence shown here is derived from an EMBL/GenBank/DDBJ whole genome shotgun (WGS) entry which is preliminary data.</text>
</comment>
<evidence type="ECO:0000313" key="2">
    <source>
        <dbReference type="Proteomes" id="UP000316598"/>
    </source>
</evidence>
<proteinExistence type="predicted"/>
<keyword evidence="2" id="KW-1185">Reference proteome</keyword>
<name>A0A5C5WQQ6_9BACT</name>
<evidence type="ECO:0000313" key="1">
    <source>
        <dbReference type="EMBL" id="TWT53224.1"/>
    </source>
</evidence>
<dbReference type="RefSeq" id="WP_146513478.1">
    <property type="nucleotide sequence ID" value="NZ_SJPI01000001.1"/>
</dbReference>
<organism evidence="1 2">
    <name type="scientific">Rubripirellula amarantea</name>
    <dbReference type="NCBI Taxonomy" id="2527999"/>
    <lineage>
        <taxon>Bacteria</taxon>
        <taxon>Pseudomonadati</taxon>
        <taxon>Planctomycetota</taxon>
        <taxon>Planctomycetia</taxon>
        <taxon>Pirellulales</taxon>
        <taxon>Pirellulaceae</taxon>
        <taxon>Rubripirellula</taxon>
    </lineage>
</organism>
<protein>
    <submittedName>
        <fullName evidence="1">Uncharacterized protein</fullName>
    </submittedName>
</protein>